<dbReference type="EMBL" id="LAZR01010034">
    <property type="protein sequence ID" value="KKM69174.1"/>
    <property type="molecule type" value="Genomic_DNA"/>
</dbReference>
<accession>A0A0F9JH41</accession>
<feature type="non-terminal residue" evidence="1">
    <location>
        <position position="249"/>
    </location>
</feature>
<dbReference type="AlphaFoldDB" id="A0A0F9JH41"/>
<proteinExistence type="predicted"/>
<reference evidence="1" key="1">
    <citation type="journal article" date="2015" name="Nature">
        <title>Complex archaea that bridge the gap between prokaryotes and eukaryotes.</title>
        <authorList>
            <person name="Spang A."/>
            <person name="Saw J.H."/>
            <person name="Jorgensen S.L."/>
            <person name="Zaremba-Niedzwiedzka K."/>
            <person name="Martijn J."/>
            <person name="Lind A.E."/>
            <person name="van Eijk R."/>
            <person name="Schleper C."/>
            <person name="Guy L."/>
            <person name="Ettema T.J."/>
        </authorList>
    </citation>
    <scope>NUCLEOTIDE SEQUENCE</scope>
</reference>
<protein>
    <recommendedName>
        <fullName evidence="2">Major tropism determinant N-terminal domain-containing protein</fullName>
    </recommendedName>
</protein>
<gene>
    <name evidence="1" type="ORF">LCGC14_1453450</name>
</gene>
<comment type="caution">
    <text evidence="1">The sequence shown here is derived from an EMBL/GenBank/DDBJ whole genome shotgun (WGS) entry which is preliminary data.</text>
</comment>
<name>A0A0F9JH41_9ZZZZ</name>
<evidence type="ECO:0000313" key="1">
    <source>
        <dbReference type="EMBL" id="KKM69174.1"/>
    </source>
</evidence>
<evidence type="ECO:0008006" key="2">
    <source>
        <dbReference type="Google" id="ProtNLM"/>
    </source>
</evidence>
<sequence>MTERIKQRYAGDDLVFYEGEGPNRSTTGYDLLRISPTEIKIGSSTNNVTLVPSSTDGAALGSATRMFSDLFLASGGVINFDNGDVTLTHASNALTIAGGILNLTYGGAALNITSTITSAANVVLISATSSATSGQSNAFVATMTSTGNGKASTVGANIYVVEQGNTDYVYPVYIGTAAISNKTIIQATGIYMYLDDMGNAVQHQVGVSINRNITNVGTASDCFLEMRNHGSTAATAFIKLVGEATFLWD</sequence>
<organism evidence="1">
    <name type="scientific">marine sediment metagenome</name>
    <dbReference type="NCBI Taxonomy" id="412755"/>
    <lineage>
        <taxon>unclassified sequences</taxon>
        <taxon>metagenomes</taxon>
        <taxon>ecological metagenomes</taxon>
    </lineage>
</organism>